<organism evidence="6 7">
    <name type="scientific">Paenibacillus aurantius</name>
    <dbReference type="NCBI Taxonomy" id="2918900"/>
    <lineage>
        <taxon>Bacteria</taxon>
        <taxon>Bacillati</taxon>
        <taxon>Bacillota</taxon>
        <taxon>Bacilli</taxon>
        <taxon>Bacillales</taxon>
        <taxon>Paenibacillaceae</taxon>
        <taxon>Paenibacillus</taxon>
    </lineage>
</organism>
<dbReference type="PANTHER" id="PTHR32089:SF112">
    <property type="entry name" value="LYSOZYME-LIKE PROTEIN-RELATED"/>
    <property type="match status" value="1"/>
</dbReference>
<dbReference type="Proteomes" id="UP001305702">
    <property type="component" value="Chromosome"/>
</dbReference>
<dbReference type="SMART" id="SM00283">
    <property type="entry name" value="MA"/>
    <property type="match status" value="1"/>
</dbReference>
<evidence type="ECO:0000256" key="2">
    <source>
        <dbReference type="PROSITE-ProRule" id="PRU00284"/>
    </source>
</evidence>
<keyword evidence="7" id="KW-1185">Reference proteome</keyword>
<name>A0AA96RFJ1_9BACL</name>
<evidence type="ECO:0000256" key="3">
    <source>
        <dbReference type="SAM" id="MobiDB-lite"/>
    </source>
</evidence>
<protein>
    <submittedName>
        <fullName evidence="6">Methyl-accepting chemotaxis protein</fullName>
    </submittedName>
</protein>
<evidence type="ECO:0000256" key="1">
    <source>
        <dbReference type="ARBA" id="ARBA00023224"/>
    </source>
</evidence>
<keyword evidence="1 2" id="KW-0807">Transducer</keyword>
<dbReference type="InterPro" id="IPR004089">
    <property type="entry name" value="MCPsignal_dom"/>
</dbReference>
<gene>
    <name evidence="6" type="ORF">MJA45_27545</name>
</gene>
<feature type="transmembrane region" description="Helical" evidence="4">
    <location>
        <begin position="12"/>
        <end position="44"/>
    </location>
</feature>
<dbReference type="PROSITE" id="PS50111">
    <property type="entry name" value="CHEMOTAXIS_TRANSDUC_2"/>
    <property type="match status" value="1"/>
</dbReference>
<evidence type="ECO:0000256" key="4">
    <source>
        <dbReference type="SAM" id="Phobius"/>
    </source>
</evidence>
<accession>A0AA96RFJ1</accession>
<dbReference type="RefSeq" id="WP_315605084.1">
    <property type="nucleotide sequence ID" value="NZ_CP130318.1"/>
</dbReference>
<keyword evidence="4" id="KW-1133">Transmembrane helix</keyword>
<feature type="domain" description="Methyl-accepting transducer" evidence="5">
    <location>
        <begin position="100"/>
        <end position="354"/>
    </location>
</feature>
<reference evidence="6 7" key="1">
    <citation type="submission" date="2022-02" db="EMBL/GenBank/DDBJ databases">
        <title>Paenibacillus sp. MBLB1776 Whole Genome Shotgun Sequencing.</title>
        <authorList>
            <person name="Hwang C.Y."/>
            <person name="Cho E.-S."/>
            <person name="Seo M.-J."/>
        </authorList>
    </citation>
    <scope>NUCLEOTIDE SEQUENCE [LARGE SCALE GENOMIC DNA]</scope>
    <source>
        <strain evidence="6 7">MBLB1776</strain>
    </source>
</reference>
<proteinExistence type="predicted"/>
<dbReference type="PANTHER" id="PTHR32089">
    <property type="entry name" value="METHYL-ACCEPTING CHEMOTAXIS PROTEIN MCPB"/>
    <property type="match status" value="1"/>
</dbReference>
<keyword evidence="4" id="KW-0812">Transmembrane</keyword>
<dbReference type="KEGG" id="paun:MJA45_27545"/>
<dbReference type="Gene3D" id="1.10.287.950">
    <property type="entry name" value="Methyl-accepting chemotaxis protein"/>
    <property type="match status" value="1"/>
</dbReference>
<feature type="compositionally biased region" description="Basic and acidic residues" evidence="3">
    <location>
        <begin position="66"/>
        <end position="75"/>
    </location>
</feature>
<evidence type="ECO:0000313" key="6">
    <source>
        <dbReference type="EMBL" id="WNQ11308.1"/>
    </source>
</evidence>
<dbReference type="AlphaFoldDB" id="A0AA96RFJ1"/>
<keyword evidence="4" id="KW-0472">Membrane</keyword>
<evidence type="ECO:0000259" key="5">
    <source>
        <dbReference type="PROSITE" id="PS50111"/>
    </source>
</evidence>
<dbReference type="GO" id="GO:0007165">
    <property type="term" value="P:signal transduction"/>
    <property type="evidence" value="ECO:0007669"/>
    <property type="project" value="UniProtKB-KW"/>
</dbReference>
<feature type="region of interest" description="Disordered" evidence="3">
    <location>
        <begin position="52"/>
        <end position="75"/>
    </location>
</feature>
<dbReference type="Pfam" id="PF00015">
    <property type="entry name" value="MCPsignal"/>
    <property type="match status" value="1"/>
</dbReference>
<dbReference type="SUPFAM" id="SSF58104">
    <property type="entry name" value="Methyl-accepting chemotaxis protein (MCP) signaling domain"/>
    <property type="match status" value="1"/>
</dbReference>
<dbReference type="GO" id="GO:0016020">
    <property type="term" value="C:membrane"/>
    <property type="evidence" value="ECO:0007669"/>
    <property type="project" value="InterPro"/>
</dbReference>
<dbReference type="EMBL" id="CP130318">
    <property type="protein sequence ID" value="WNQ11308.1"/>
    <property type="molecule type" value="Genomic_DNA"/>
</dbReference>
<sequence length="402" mass="44267">MDWFQTRRYPLLLIAAGLTVIPLTGKLGSLLVYLAVAAGLLVLLDKGYTKAGERTRQSPHAPALEKTADEPAEGRPADLYPRLAALIRHIETAAASMTANAADVEERAEQIAQLSLTVTGSLEEHRQRAGESWSDSLQVLDHFQLTRASVQETRVRSEQWTSRLEEGRLQIDLMLEGMMDIQKASRDTQEKYSGFQEVLQGMGRMLREMKDISDQTQLLALNAAIEAAHAGQAGAGFQVVAGEVRKLAEQAKGLSAGMSRTVQDMLQQADRTSGVLGRQLQGIDEQAERTGEIRSLLAHLGEAAREVVAAEESVEREAGELERLYRLLGTRLGELNEQAREAAEAVEGSADASQIQLISLMEMTASLEVIRQLTGQFHTEFAQANRDLSQMKWTRAYQMNLT</sequence>
<evidence type="ECO:0000313" key="7">
    <source>
        <dbReference type="Proteomes" id="UP001305702"/>
    </source>
</evidence>